<dbReference type="EMBL" id="LAZR01056011">
    <property type="protein sequence ID" value="KKK75108.1"/>
    <property type="molecule type" value="Genomic_DNA"/>
</dbReference>
<dbReference type="AlphaFoldDB" id="A0A0F8Y1E4"/>
<feature type="region of interest" description="Disordered" evidence="1">
    <location>
        <begin position="71"/>
        <end position="98"/>
    </location>
</feature>
<feature type="non-terminal residue" evidence="2">
    <location>
        <position position="98"/>
    </location>
</feature>
<reference evidence="2" key="1">
    <citation type="journal article" date="2015" name="Nature">
        <title>Complex archaea that bridge the gap between prokaryotes and eukaryotes.</title>
        <authorList>
            <person name="Spang A."/>
            <person name="Saw J.H."/>
            <person name="Jorgensen S.L."/>
            <person name="Zaremba-Niedzwiedzka K."/>
            <person name="Martijn J."/>
            <person name="Lind A.E."/>
            <person name="van Eijk R."/>
            <person name="Schleper C."/>
            <person name="Guy L."/>
            <person name="Ettema T.J."/>
        </authorList>
    </citation>
    <scope>NUCLEOTIDE SEQUENCE</scope>
</reference>
<evidence type="ECO:0000256" key="1">
    <source>
        <dbReference type="SAM" id="MobiDB-lite"/>
    </source>
</evidence>
<protein>
    <submittedName>
        <fullName evidence="2">Uncharacterized protein</fullName>
    </submittedName>
</protein>
<evidence type="ECO:0000313" key="2">
    <source>
        <dbReference type="EMBL" id="KKK75108.1"/>
    </source>
</evidence>
<feature type="compositionally biased region" description="Basic and acidic residues" evidence="1">
    <location>
        <begin position="88"/>
        <end position="98"/>
    </location>
</feature>
<accession>A0A0F8Y1E4</accession>
<gene>
    <name evidence="2" type="ORF">LCGC14_2877100</name>
</gene>
<organism evidence="2">
    <name type="scientific">marine sediment metagenome</name>
    <dbReference type="NCBI Taxonomy" id="412755"/>
    <lineage>
        <taxon>unclassified sequences</taxon>
        <taxon>metagenomes</taxon>
        <taxon>ecological metagenomes</taxon>
    </lineage>
</organism>
<comment type="caution">
    <text evidence="2">The sequence shown here is derived from an EMBL/GenBank/DDBJ whole genome shotgun (WGS) entry which is preliminary data.</text>
</comment>
<sequence length="98" mass="10983">MNINVKSTKVLKTGTSDYGEWKLVQVITDEDVKYTTLAKEADQISLGVTLNISNLDENDKGKSFKKFEYVEGTAKPAPTPSEQMTPAKWDDKDRITRA</sequence>
<proteinExistence type="predicted"/>
<name>A0A0F8Y1E4_9ZZZZ</name>